<dbReference type="OrthoDB" id="5397897at2"/>
<organism evidence="2 3">
    <name type="scientific">Luteitalea pratensis</name>
    <dbReference type="NCBI Taxonomy" id="1855912"/>
    <lineage>
        <taxon>Bacteria</taxon>
        <taxon>Pseudomonadati</taxon>
        <taxon>Acidobacteriota</taxon>
        <taxon>Vicinamibacteria</taxon>
        <taxon>Vicinamibacterales</taxon>
        <taxon>Vicinamibacteraceae</taxon>
        <taxon>Luteitalea</taxon>
    </lineage>
</organism>
<evidence type="ECO:0000313" key="3">
    <source>
        <dbReference type="Proteomes" id="UP000076079"/>
    </source>
</evidence>
<dbReference type="RefSeq" id="WP_110174195.1">
    <property type="nucleotide sequence ID" value="NZ_CP015136.1"/>
</dbReference>
<name>A0A143PWZ5_LUTPR</name>
<dbReference type="InterPro" id="IPR012861">
    <property type="entry name" value="DUF1634"/>
</dbReference>
<evidence type="ECO:0000256" key="1">
    <source>
        <dbReference type="SAM" id="Phobius"/>
    </source>
</evidence>
<dbReference type="STRING" id="1855912.LuPra_06048"/>
<feature type="transmembrane region" description="Helical" evidence="1">
    <location>
        <begin position="40"/>
        <end position="59"/>
    </location>
</feature>
<keyword evidence="1" id="KW-0812">Transmembrane</keyword>
<reference evidence="2 3" key="1">
    <citation type="journal article" date="2016" name="Genome Announc.">
        <title>First Complete Genome Sequence of a Subdivision 6 Acidobacterium Strain.</title>
        <authorList>
            <person name="Huang S."/>
            <person name="Vieira S."/>
            <person name="Bunk B."/>
            <person name="Riedel T."/>
            <person name="Sproer C."/>
            <person name="Overmann J."/>
        </authorList>
    </citation>
    <scope>NUCLEOTIDE SEQUENCE [LARGE SCALE GENOMIC DNA]</scope>
    <source>
        <strain evidence="3">DSM 100886 HEG_-6_39</strain>
    </source>
</reference>
<accession>A0A143PWZ5</accession>
<dbReference type="KEGG" id="abac:LuPra_06048"/>
<sequence length="93" mass="10033">MTTFETVLARTLRTGVMVSTGLLAAGLCLALARPGPAADLLLQTGLIVLMGTPMARVLISCAEYVRERDWFFAVNAFGVLVVLAVTIWHAWRG</sequence>
<evidence type="ECO:0000313" key="2">
    <source>
        <dbReference type="EMBL" id="AMY12766.1"/>
    </source>
</evidence>
<proteinExistence type="predicted"/>
<dbReference type="AlphaFoldDB" id="A0A143PWZ5"/>
<keyword evidence="3" id="KW-1185">Reference proteome</keyword>
<protein>
    <submittedName>
        <fullName evidence="2">Putative membrane protein</fullName>
    </submittedName>
</protein>
<reference evidence="3" key="2">
    <citation type="submission" date="2016-04" db="EMBL/GenBank/DDBJ databases">
        <title>First Complete Genome Sequence of a Subdivision 6 Acidobacterium.</title>
        <authorList>
            <person name="Huang S."/>
            <person name="Vieira S."/>
            <person name="Bunk B."/>
            <person name="Riedel T."/>
            <person name="Sproeer C."/>
            <person name="Overmann J."/>
        </authorList>
    </citation>
    <scope>NUCLEOTIDE SEQUENCE [LARGE SCALE GENOMIC DNA]</scope>
    <source>
        <strain evidence="3">DSM 100886 HEG_-6_39</strain>
    </source>
</reference>
<keyword evidence="1" id="KW-1133">Transmembrane helix</keyword>
<gene>
    <name evidence="2" type="ORF">LuPra_06048</name>
</gene>
<dbReference type="Pfam" id="PF07843">
    <property type="entry name" value="DUF1634"/>
    <property type="match status" value="1"/>
</dbReference>
<feature type="transmembrane region" description="Helical" evidence="1">
    <location>
        <begin position="12"/>
        <end position="34"/>
    </location>
</feature>
<dbReference type="EMBL" id="CP015136">
    <property type="protein sequence ID" value="AMY12766.1"/>
    <property type="molecule type" value="Genomic_DNA"/>
</dbReference>
<feature type="transmembrane region" description="Helical" evidence="1">
    <location>
        <begin position="71"/>
        <end position="91"/>
    </location>
</feature>
<dbReference type="Proteomes" id="UP000076079">
    <property type="component" value="Chromosome"/>
</dbReference>
<keyword evidence="1" id="KW-0472">Membrane</keyword>